<accession>A0A3N0Y9C3</accession>
<name>A0A3N0Y9C3_ANAGA</name>
<evidence type="ECO:0000313" key="2">
    <source>
        <dbReference type="Proteomes" id="UP000281406"/>
    </source>
</evidence>
<reference evidence="1 2" key="1">
    <citation type="submission" date="2018-10" db="EMBL/GenBank/DDBJ databases">
        <title>Genome assembly for a Yunnan-Guizhou Plateau 3E fish, Anabarilius grahami (Regan), and its evolutionary and genetic applications.</title>
        <authorList>
            <person name="Jiang W."/>
        </authorList>
    </citation>
    <scope>NUCLEOTIDE SEQUENCE [LARGE SCALE GENOMIC DNA]</scope>
    <source>
        <strain evidence="1">AG-KIZ</strain>
        <tissue evidence="1">Muscle</tissue>
    </source>
</reference>
<dbReference type="AlphaFoldDB" id="A0A3N0Y9C3"/>
<protein>
    <submittedName>
        <fullName evidence="1">Uncharacterized protein</fullName>
    </submittedName>
</protein>
<keyword evidence="2" id="KW-1185">Reference proteome</keyword>
<dbReference type="OrthoDB" id="5920062at2759"/>
<evidence type="ECO:0000313" key="1">
    <source>
        <dbReference type="EMBL" id="ROL42380.1"/>
    </source>
</evidence>
<organism evidence="1 2">
    <name type="scientific">Anabarilius grahami</name>
    <name type="common">Kanglang fish</name>
    <name type="synonym">Barilius grahami</name>
    <dbReference type="NCBI Taxonomy" id="495550"/>
    <lineage>
        <taxon>Eukaryota</taxon>
        <taxon>Metazoa</taxon>
        <taxon>Chordata</taxon>
        <taxon>Craniata</taxon>
        <taxon>Vertebrata</taxon>
        <taxon>Euteleostomi</taxon>
        <taxon>Actinopterygii</taxon>
        <taxon>Neopterygii</taxon>
        <taxon>Teleostei</taxon>
        <taxon>Ostariophysi</taxon>
        <taxon>Cypriniformes</taxon>
        <taxon>Xenocyprididae</taxon>
        <taxon>Xenocypridinae</taxon>
        <taxon>Xenocypridinae incertae sedis</taxon>
        <taxon>Anabarilius</taxon>
    </lineage>
</organism>
<proteinExistence type="predicted"/>
<dbReference type="EMBL" id="RJVU01049825">
    <property type="protein sequence ID" value="ROL42380.1"/>
    <property type="molecule type" value="Genomic_DNA"/>
</dbReference>
<comment type="caution">
    <text evidence="1">The sequence shown here is derived from an EMBL/GenBank/DDBJ whole genome shotgun (WGS) entry which is preliminary data.</text>
</comment>
<sequence length="55" mass="5888">MDGLLGNCATGCRVDEAFTMDDLVDSISADTSGLRCRRVMAPVLGPSWIRPGFVN</sequence>
<gene>
    <name evidence="1" type="ORF">DPX16_8259</name>
</gene>
<dbReference type="Proteomes" id="UP000281406">
    <property type="component" value="Unassembled WGS sequence"/>
</dbReference>